<evidence type="ECO:0000313" key="2">
    <source>
        <dbReference type="Proteomes" id="UP000616151"/>
    </source>
</evidence>
<evidence type="ECO:0000313" key="1">
    <source>
        <dbReference type="EMBL" id="MBK1867353.1"/>
    </source>
</evidence>
<sequence>MSAETMLKSDPVVAIIARTEPFSELSDPHRQSLAGLCRMQRFTKGNIIFHMGEAGDALYGIKSGRVRTAISGPDGREMTLNLFGPQGTFGLVGFLDGGPRMATATALEPCEIFRLPRTAFLSFVHAHPEVAVHVIGYLCGKLRDIKGRIGETALLPLAAALAHRLLTLSEDFGDDVPSSQEQLASLINASREAVNRQLQDWKRQNIVGLHRGGVRILDRARLEQEATELGA</sequence>
<proteinExistence type="predicted"/>
<gene>
    <name evidence="1" type="ORF">JHL16_13435</name>
</gene>
<name>A0ACC5R4T2_9HYPH</name>
<reference evidence="1" key="1">
    <citation type="submission" date="2021-01" db="EMBL/GenBank/DDBJ databases">
        <authorList>
            <person name="Sun Q."/>
        </authorList>
    </citation>
    <scope>NUCLEOTIDE SEQUENCE</scope>
    <source>
        <strain evidence="1">YIM B02566</strain>
    </source>
</reference>
<dbReference type="Proteomes" id="UP000616151">
    <property type="component" value="Unassembled WGS sequence"/>
</dbReference>
<organism evidence="1 2">
    <name type="scientific">Taklimakanibacter albus</name>
    <dbReference type="NCBI Taxonomy" id="2800327"/>
    <lineage>
        <taxon>Bacteria</taxon>
        <taxon>Pseudomonadati</taxon>
        <taxon>Pseudomonadota</taxon>
        <taxon>Alphaproteobacteria</taxon>
        <taxon>Hyphomicrobiales</taxon>
        <taxon>Aestuariivirgaceae</taxon>
        <taxon>Taklimakanibacter</taxon>
    </lineage>
</organism>
<protein>
    <submittedName>
        <fullName evidence="1">Crp/Fnr family transcriptional regulator</fullName>
    </submittedName>
</protein>
<comment type="caution">
    <text evidence="1">The sequence shown here is derived from an EMBL/GenBank/DDBJ whole genome shotgun (WGS) entry which is preliminary data.</text>
</comment>
<keyword evidence="2" id="KW-1185">Reference proteome</keyword>
<accession>A0ACC5R4T2</accession>
<dbReference type="EMBL" id="JAENHL010000007">
    <property type="protein sequence ID" value="MBK1867353.1"/>
    <property type="molecule type" value="Genomic_DNA"/>
</dbReference>